<evidence type="ECO:0000256" key="2">
    <source>
        <dbReference type="SAM" id="MobiDB-lite"/>
    </source>
</evidence>
<dbReference type="SMART" id="SM00322">
    <property type="entry name" value="KH"/>
    <property type="match status" value="2"/>
</dbReference>
<keyword evidence="1" id="KW-0694">RNA-binding</keyword>
<name>R7VUL7_COLLI</name>
<dbReference type="InterPro" id="IPR036612">
    <property type="entry name" value="KH_dom_type_1_sf"/>
</dbReference>
<organism evidence="4">
    <name type="scientific">Columba livia</name>
    <name type="common">Rock dove</name>
    <dbReference type="NCBI Taxonomy" id="8932"/>
    <lineage>
        <taxon>Eukaryota</taxon>
        <taxon>Metazoa</taxon>
        <taxon>Chordata</taxon>
        <taxon>Craniata</taxon>
        <taxon>Vertebrata</taxon>
        <taxon>Euteleostomi</taxon>
        <taxon>Archelosauria</taxon>
        <taxon>Archosauria</taxon>
        <taxon>Dinosauria</taxon>
        <taxon>Saurischia</taxon>
        <taxon>Theropoda</taxon>
        <taxon>Coelurosauria</taxon>
        <taxon>Aves</taxon>
        <taxon>Neognathae</taxon>
        <taxon>Neoaves</taxon>
        <taxon>Columbimorphae</taxon>
        <taxon>Columbiformes</taxon>
        <taxon>Columbidae</taxon>
        <taxon>Columba</taxon>
    </lineage>
</organism>
<dbReference type="PANTHER" id="PTHR23285:SF2">
    <property type="entry name" value="RNA-BINDING PROTEIN MEX3A"/>
    <property type="match status" value="1"/>
</dbReference>
<evidence type="ECO:0000259" key="3">
    <source>
        <dbReference type="SMART" id="SM00322"/>
    </source>
</evidence>
<dbReference type="PANTHER" id="PTHR23285">
    <property type="entry name" value="RING FINGER AND KH DOMAIN CONTAINING PROTEIN 1"/>
    <property type="match status" value="1"/>
</dbReference>
<dbReference type="InterPro" id="IPR004088">
    <property type="entry name" value="KH_dom_type_1"/>
</dbReference>
<dbReference type="InterPro" id="IPR047227">
    <property type="entry name" value="MEX3"/>
</dbReference>
<dbReference type="PROSITE" id="PS50084">
    <property type="entry name" value="KH_TYPE_1"/>
    <property type="match status" value="1"/>
</dbReference>
<dbReference type="FunFam" id="3.30.1370.10:FF:000012">
    <property type="entry name" value="Mex-3 RNA-binding family member D"/>
    <property type="match status" value="1"/>
</dbReference>
<dbReference type="CDD" id="cd22424">
    <property type="entry name" value="KH-I_MEX3_rpt2"/>
    <property type="match status" value="1"/>
</dbReference>
<dbReference type="GO" id="GO:0003723">
    <property type="term" value="F:RNA binding"/>
    <property type="evidence" value="ECO:0007669"/>
    <property type="project" value="UniProtKB-UniRule"/>
</dbReference>
<dbReference type="EMBL" id="KB376649">
    <property type="protein sequence ID" value="EMC88783.1"/>
    <property type="molecule type" value="Genomic_DNA"/>
</dbReference>
<dbReference type="Gene3D" id="3.30.1370.10">
    <property type="entry name" value="K Homology domain, type 1"/>
    <property type="match status" value="2"/>
</dbReference>
<feature type="domain" description="K Homology" evidence="3">
    <location>
        <begin position="117"/>
        <end position="184"/>
    </location>
</feature>
<feature type="compositionally biased region" description="Polar residues" evidence="2">
    <location>
        <begin position="285"/>
        <end position="294"/>
    </location>
</feature>
<accession>R7VUL7</accession>
<gene>
    <name evidence="4" type="ORF">A306_02326</name>
</gene>
<sequence>MAKAGFAGTCPTAMPRAADRVSELMGMFRAGAGSCGLTGLDRGAVRCCKIKALRAKTNTYIKTPVRGEEPVFMVTGRREDVAMARREIISAAEHFSMIRASRNKAGTTFGSAPTLPGQVTIRVRVPYRVVGLVVGPKGATIKRIQQQTNTYIITPSRDRDPVFEITGAPGNVERAREEIETHIAVRTGKILEYNNENDFLSSSPDSGMENRYSEAWRNSLGCIGDCSVDPVYETPRLNDQNDFNYGYLFPNYGVNKQDLYYGVPESGAPMWAGQENTNPVSVLFSKQQRSSSTGAIHPNSHRSPSSSIQEPNLSALPRRSQGEPLQGFSKLGTSSAARTSVSSSRECMVCFESEVTAALAQPVLHGVCCEDLRED</sequence>
<proteinExistence type="predicted"/>
<evidence type="ECO:0000313" key="4">
    <source>
        <dbReference type="EMBL" id="EMC88783.1"/>
    </source>
</evidence>
<feature type="compositionally biased region" description="Polar residues" evidence="2">
    <location>
        <begin position="301"/>
        <end position="312"/>
    </location>
</feature>
<reference evidence="4" key="1">
    <citation type="journal article" date="2013" name="Science">
        <title>Genomic diversity and evolution of the head crest in the rock pigeon.</title>
        <authorList>
            <person name="Shapiro M.D."/>
            <person name="Kronenberg Z."/>
            <person name="Li C."/>
            <person name="Domyan E.T."/>
            <person name="Pan H."/>
            <person name="Campbell M."/>
            <person name="Tan H."/>
            <person name="Huff C.D."/>
            <person name="Hu H."/>
            <person name="Vickrey A.I."/>
            <person name="Nielsen S.C."/>
            <person name="Stringham S.A."/>
            <person name="Hu H."/>
            <person name="Willerslev E."/>
            <person name="Gilbert M.T."/>
            <person name="Yandell M."/>
            <person name="Zhang G."/>
            <person name="Wang J."/>
        </authorList>
    </citation>
    <scope>NUCLEOTIDE SEQUENCE [LARGE SCALE GENOMIC DNA]</scope>
    <source>
        <tissue evidence="4">Blood</tissue>
    </source>
</reference>
<dbReference type="SUPFAM" id="SSF54791">
    <property type="entry name" value="Eukaryotic type KH-domain (KH-domain type I)"/>
    <property type="match status" value="2"/>
</dbReference>
<protein>
    <submittedName>
        <fullName evidence="4">RNA-binding protein MEX3A</fullName>
    </submittedName>
</protein>
<dbReference type="InterPro" id="IPR047226">
    <property type="entry name" value="KH-I_MEX3_rpt2"/>
</dbReference>
<evidence type="ECO:0000256" key="1">
    <source>
        <dbReference type="PROSITE-ProRule" id="PRU00117"/>
    </source>
</evidence>
<feature type="region of interest" description="Disordered" evidence="2">
    <location>
        <begin position="285"/>
        <end position="335"/>
    </location>
</feature>
<dbReference type="AlphaFoldDB" id="R7VUL7"/>
<feature type="domain" description="K Homology" evidence="3">
    <location>
        <begin position="19"/>
        <end position="93"/>
    </location>
</feature>
<dbReference type="InterPro" id="IPR004087">
    <property type="entry name" value="KH_dom"/>
</dbReference>
<dbReference type="Pfam" id="PF00013">
    <property type="entry name" value="KH_1"/>
    <property type="match status" value="1"/>
</dbReference>